<dbReference type="Proteomes" id="UP000289437">
    <property type="component" value="Unassembled WGS sequence"/>
</dbReference>
<gene>
    <name evidence="3" type="ORF">GRAN_0581</name>
</gene>
<dbReference type="OrthoDB" id="9860536at2"/>
<evidence type="ECO:0000256" key="2">
    <source>
        <dbReference type="SAM" id="MobiDB-lite"/>
    </source>
</evidence>
<evidence type="ECO:0008006" key="5">
    <source>
        <dbReference type="Google" id="ProtNLM"/>
    </source>
</evidence>
<dbReference type="InterPro" id="IPR053716">
    <property type="entry name" value="Flag_assembly_chemotaxis_eff"/>
</dbReference>
<proteinExistence type="predicted"/>
<dbReference type="Gene3D" id="1.10.287.1700">
    <property type="match status" value="1"/>
</dbReference>
<reference evidence="3 4" key="1">
    <citation type="submission" date="2018-11" db="EMBL/GenBank/DDBJ databases">
        <authorList>
            <person name="Mardanov A.V."/>
            <person name="Ravin N.V."/>
            <person name="Dedysh S.N."/>
        </authorList>
    </citation>
    <scope>NUCLEOTIDE SEQUENCE [LARGE SCALE GENOMIC DNA]</scope>
    <source>
        <strain evidence="3 4">AF10</strain>
    </source>
</reference>
<accession>A0A4Q0T6Q6</accession>
<sequence length="145" mass="17230">MAFRFTLATVLRLREIAEEREERALSQILKEIAQAHQNLADIQARRVRIIALREVQLRARMSAAEIHISQGEIKALDLREKDAQAHIRKLDGLRQQQVKVYETEHRKRELLAGLREQQLYAYRREQTRQEQNMMDDNFSARRALR</sequence>
<evidence type="ECO:0000256" key="1">
    <source>
        <dbReference type="SAM" id="Coils"/>
    </source>
</evidence>
<keyword evidence="1" id="KW-0175">Coiled coil</keyword>
<organism evidence="3 4">
    <name type="scientific">Granulicella sibirica</name>
    <dbReference type="NCBI Taxonomy" id="2479048"/>
    <lineage>
        <taxon>Bacteria</taxon>
        <taxon>Pseudomonadati</taxon>
        <taxon>Acidobacteriota</taxon>
        <taxon>Terriglobia</taxon>
        <taxon>Terriglobales</taxon>
        <taxon>Acidobacteriaceae</taxon>
        <taxon>Granulicella</taxon>
    </lineage>
</organism>
<name>A0A4Q0T6Q6_9BACT</name>
<evidence type="ECO:0000313" key="4">
    <source>
        <dbReference type="Proteomes" id="UP000289437"/>
    </source>
</evidence>
<protein>
    <recommendedName>
        <fullName evidence="5">Flagellar FliJ protein</fullName>
    </recommendedName>
</protein>
<keyword evidence="4" id="KW-1185">Reference proteome</keyword>
<evidence type="ECO:0000313" key="3">
    <source>
        <dbReference type="EMBL" id="RXH57271.1"/>
    </source>
</evidence>
<dbReference type="RefSeq" id="WP_128911467.1">
    <property type="nucleotide sequence ID" value="NZ_RDSM01000001.1"/>
</dbReference>
<dbReference type="AlphaFoldDB" id="A0A4Q0T6Q6"/>
<feature type="region of interest" description="Disordered" evidence="2">
    <location>
        <begin position="126"/>
        <end position="145"/>
    </location>
</feature>
<comment type="caution">
    <text evidence="3">The sequence shown here is derived from an EMBL/GenBank/DDBJ whole genome shotgun (WGS) entry which is preliminary data.</text>
</comment>
<dbReference type="EMBL" id="RDSM01000001">
    <property type="protein sequence ID" value="RXH57271.1"/>
    <property type="molecule type" value="Genomic_DNA"/>
</dbReference>
<reference evidence="4" key="2">
    <citation type="submission" date="2019-02" db="EMBL/GenBank/DDBJ databases">
        <title>Granulicella sibirica sp. nov., a psychrotolerant acidobacterium isolated from an organic soil layer in forested tundra, West Siberia.</title>
        <authorList>
            <person name="Oshkin I.Y."/>
            <person name="Kulichevskaya I.S."/>
            <person name="Rijpstra W.I.C."/>
            <person name="Sinninghe Damste J.S."/>
            <person name="Rakitin A.L."/>
            <person name="Ravin N.V."/>
            <person name="Dedysh S.N."/>
        </authorList>
    </citation>
    <scope>NUCLEOTIDE SEQUENCE [LARGE SCALE GENOMIC DNA]</scope>
    <source>
        <strain evidence="4">AF10</strain>
    </source>
</reference>
<feature type="coiled-coil region" evidence="1">
    <location>
        <begin position="18"/>
        <end position="45"/>
    </location>
</feature>